<gene>
    <name evidence="2" type="ORF">GGR27_003898</name>
</gene>
<accession>A0ABX0XGD4</accession>
<dbReference type="Proteomes" id="UP000770785">
    <property type="component" value="Unassembled WGS sequence"/>
</dbReference>
<protein>
    <recommendedName>
        <fullName evidence="1">GCN5-related N-acetyltransferase Rv2170-like domain-containing protein</fullName>
    </recommendedName>
</protein>
<evidence type="ECO:0000259" key="1">
    <source>
        <dbReference type="Pfam" id="PF08445"/>
    </source>
</evidence>
<reference evidence="2 3" key="1">
    <citation type="submission" date="2020-03" db="EMBL/GenBank/DDBJ databases">
        <title>Genomic Encyclopedia of Type Strains, Phase IV (KMG-IV): sequencing the most valuable type-strain genomes for metagenomic binning, comparative biology and taxonomic classification.</title>
        <authorList>
            <person name="Goeker M."/>
        </authorList>
    </citation>
    <scope>NUCLEOTIDE SEQUENCE [LARGE SCALE GENOMIC DNA]</scope>
    <source>
        <strain evidence="2 3">DSM 105096</strain>
    </source>
</reference>
<dbReference type="SUPFAM" id="SSF55729">
    <property type="entry name" value="Acyl-CoA N-acyltransferases (Nat)"/>
    <property type="match status" value="1"/>
</dbReference>
<dbReference type="EMBL" id="JAATJH010000011">
    <property type="protein sequence ID" value="NJC28375.1"/>
    <property type="molecule type" value="Genomic_DNA"/>
</dbReference>
<name>A0ABX0XGD4_9BACT</name>
<proteinExistence type="predicted"/>
<comment type="caution">
    <text evidence="2">The sequence shown here is derived from an EMBL/GenBank/DDBJ whole genome shotgun (WGS) entry which is preliminary data.</text>
</comment>
<dbReference type="InterPro" id="IPR013653">
    <property type="entry name" value="GCN5-like_dom"/>
</dbReference>
<sequence length="233" mass="26042">MATSKHPVGLYQELPIKLTAHDMFFIHRNLGRPPRWTFPGVITGYGLRCIRLSFENFDQLWPLLAEGDTTYVDEEYRERAGLYETLLHRYGHDVYSGKHGACDWLIVETDKAPKAPTSYDGWAQSGNVRLRDGERLVGVLHLHALSAERLGYGMPNPFVGVQLSDADRGRGLGGRAIGLLEWFVSSTYEEATGVTAHILAGNTRSLRLFEKLGFVESDAYAGRAGEVFLVKEL</sequence>
<evidence type="ECO:0000313" key="2">
    <source>
        <dbReference type="EMBL" id="NJC28375.1"/>
    </source>
</evidence>
<dbReference type="Gene3D" id="3.40.630.30">
    <property type="match status" value="1"/>
</dbReference>
<dbReference type="InterPro" id="IPR016181">
    <property type="entry name" value="Acyl_CoA_acyltransferase"/>
</dbReference>
<dbReference type="RefSeq" id="WP_168040335.1">
    <property type="nucleotide sequence ID" value="NZ_JAATJH010000011.1"/>
</dbReference>
<feature type="domain" description="GCN5-related N-acetyltransferase Rv2170-like" evidence="1">
    <location>
        <begin position="159"/>
        <end position="218"/>
    </location>
</feature>
<keyword evidence="3" id="KW-1185">Reference proteome</keyword>
<dbReference type="Pfam" id="PF08445">
    <property type="entry name" value="FR47"/>
    <property type="match status" value="1"/>
</dbReference>
<organism evidence="2 3">
    <name type="scientific">Neolewinella antarctica</name>
    <dbReference type="NCBI Taxonomy" id="442734"/>
    <lineage>
        <taxon>Bacteria</taxon>
        <taxon>Pseudomonadati</taxon>
        <taxon>Bacteroidota</taxon>
        <taxon>Saprospiria</taxon>
        <taxon>Saprospirales</taxon>
        <taxon>Lewinellaceae</taxon>
        <taxon>Neolewinella</taxon>
    </lineage>
</organism>
<evidence type="ECO:0000313" key="3">
    <source>
        <dbReference type="Proteomes" id="UP000770785"/>
    </source>
</evidence>